<protein>
    <recommendedName>
        <fullName evidence="3">PepSY domain-containing protein</fullName>
    </recommendedName>
</protein>
<keyword evidence="1" id="KW-1133">Transmembrane helix</keyword>
<feature type="transmembrane region" description="Helical" evidence="1">
    <location>
        <begin position="16"/>
        <end position="35"/>
    </location>
</feature>
<gene>
    <name evidence="2" type="ORF">MNBD_DELTA03-457</name>
</gene>
<sequence length="135" mass="15218">MPSPASIRLAHKIHRLGGLLTAAFIIFYCLSGIMLNHRQAFSFFYHRETESRPIKTVSNQAVQNFIGHYQNIIQRPDTPKVIRLRDGGRRLEFLYGFHGKTTYIINQGTGLMEIIHKSPQPGLGLILCLGGMLIA</sequence>
<evidence type="ECO:0008006" key="3">
    <source>
        <dbReference type="Google" id="ProtNLM"/>
    </source>
</evidence>
<keyword evidence="1" id="KW-0812">Transmembrane</keyword>
<keyword evidence="1" id="KW-0472">Membrane</keyword>
<dbReference type="EMBL" id="UOEX01000002">
    <property type="protein sequence ID" value="VAW32590.1"/>
    <property type="molecule type" value="Genomic_DNA"/>
</dbReference>
<accession>A0A3B0UUH3</accession>
<evidence type="ECO:0000256" key="1">
    <source>
        <dbReference type="SAM" id="Phobius"/>
    </source>
</evidence>
<dbReference type="AlphaFoldDB" id="A0A3B0UUH3"/>
<proteinExistence type="predicted"/>
<evidence type="ECO:0000313" key="2">
    <source>
        <dbReference type="EMBL" id="VAW32590.1"/>
    </source>
</evidence>
<name>A0A3B0UUH3_9ZZZZ</name>
<reference evidence="2" key="1">
    <citation type="submission" date="2018-06" db="EMBL/GenBank/DDBJ databases">
        <authorList>
            <person name="Zhirakovskaya E."/>
        </authorList>
    </citation>
    <scope>NUCLEOTIDE SEQUENCE</scope>
</reference>
<organism evidence="2">
    <name type="scientific">hydrothermal vent metagenome</name>
    <dbReference type="NCBI Taxonomy" id="652676"/>
    <lineage>
        <taxon>unclassified sequences</taxon>
        <taxon>metagenomes</taxon>
        <taxon>ecological metagenomes</taxon>
    </lineage>
</organism>